<dbReference type="NCBIfam" id="TIGR02563">
    <property type="entry name" value="cas_Csy4"/>
    <property type="match status" value="1"/>
</dbReference>
<name>A0A1B8HF93_9GAMM</name>
<dbReference type="Proteomes" id="UP000092377">
    <property type="component" value="Unassembled WGS sequence"/>
</dbReference>
<organism evidence="1 2">
    <name type="scientific">Morganella psychrotolerans</name>
    <dbReference type="NCBI Taxonomy" id="368603"/>
    <lineage>
        <taxon>Bacteria</taxon>
        <taxon>Pseudomonadati</taxon>
        <taxon>Pseudomonadota</taxon>
        <taxon>Gammaproteobacteria</taxon>
        <taxon>Enterobacterales</taxon>
        <taxon>Morganellaceae</taxon>
        <taxon>Morganella</taxon>
    </lineage>
</organism>
<dbReference type="InterPro" id="IPR013396">
    <property type="entry name" value="CRISPR-assoc_prot_Csy4"/>
</dbReference>
<dbReference type="AlphaFoldDB" id="A0A1B8HF93"/>
<reference evidence="2" key="1">
    <citation type="submission" date="2016-06" db="EMBL/GenBank/DDBJ databases">
        <authorList>
            <person name="Butler K."/>
        </authorList>
    </citation>
    <scope>NUCLEOTIDE SEQUENCE [LARGE SCALE GENOMIC DNA]</scope>
    <source>
        <strain evidence="2">GCSL-Mp20</strain>
    </source>
</reference>
<keyword evidence="2" id="KW-1185">Reference proteome</keyword>
<dbReference type="EMBL" id="LZEY01000023">
    <property type="protein sequence ID" value="OBU07737.1"/>
    <property type="molecule type" value="Genomic_DNA"/>
</dbReference>
<evidence type="ECO:0000313" key="2">
    <source>
        <dbReference type="Proteomes" id="UP000092377"/>
    </source>
</evidence>
<gene>
    <name evidence="1" type="ORF">AYY18_05800</name>
</gene>
<sequence length="208" mass="23527">MNYYQTITILPEATVSPVFIRQKVWQRIHIALADNKIAENSSAIAVAFPDYSRREPSPGFRLRLLAIKYDELIKLNIAGRLTGMSGYIAISPVLPVPEQNIPVSYIREHVKGRLRIHKDMRSKAERRAVQTGQSLEICLTELEKSMPCARASLPFIRTESSSGQRSHCPFPLFIRRLFFSLPQQGEFTCYGLSHKCVVLSAVATVPHF</sequence>
<dbReference type="GO" id="GO:0004519">
    <property type="term" value="F:endonuclease activity"/>
    <property type="evidence" value="ECO:0007669"/>
    <property type="project" value="InterPro"/>
</dbReference>
<dbReference type="Pfam" id="PF09618">
    <property type="entry name" value="Cas_Csy4"/>
    <property type="match status" value="1"/>
</dbReference>
<protein>
    <submittedName>
        <fullName evidence="1">Type I-F CRISPR-associated endoribonuclease Cas6/Csy4</fullName>
    </submittedName>
</protein>
<accession>A0A1B8HF93</accession>
<comment type="caution">
    <text evidence="1">The sequence shown here is derived from an EMBL/GenBank/DDBJ whole genome shotgun (WGS) entry which is preliminary data.</text>
</comment>
<dbReference type="GO" id="GO:0043571">
    <property type="term" value="P:maintenance of CRISPR repeat elements"/>
    <property type="evidence" value="ECO:0007669"/>
    <property type="project" value="InterPro"/>
</dbReference>
<dbReference type="RefSeq" id="WP_067402909.1">
    <property type="nucleotide sequence ID" value="NZ_LZEY01000023.1"/>
</dbReference>
<dbReference type="OrthoDB" id="259831at2"/>
<evidence type="ECO:0000313" key="1">
    <source>
        <dbReference type="EMBL" id="OBU07737.1"/>
    </source>
</evidence>
<proteinExistence type="predicted"/>
<dbReference type="InterPro" id="IPR042564">
    <property type="entry name" value="CRISPR-Cas6/Csy4_sf"/>
</dbReference>
<dbReference type="Gene3D" id="3.30.70.2540">
    <property type="entry name" value="CRISPR-associated endoribonuclease Cas6/Csy4"/>
    <property type="match status" value="1"/>
</dbReference>